<dbReference type="AlphaFoldDB" id="A0A4C1V7R2"/>
<evidence type="ECO:0000313" key="2">
    <source>
        <dbReference type="EMBL" id="GBP34516.1"/>
    </source>
</evidence>
<protein>
    <submittedName>
        <fullName evidence="2">Uncharacterized protein</fullName>
    </submittedName>
</protein>
<evidence type="ECO:0000256" key="1">
    <source>
        <dbReference type="SAM" id="MobiDB-lite"/>
    </source>
</evidence>
<organism evidence="2 3">
    <name type="scientific">Eumeta variegata</name>
    <name type="common">Bagworm moth</name>
    <name type="synonym">Eumeta japonica</name>
    <dbReference type="NCBI Taxonomy" id="151549"/>
    <lineage>
        <taxon>Eukaryota</taxon>
        <taxon>Metazoa</taxon>
        <taxon>Ecdysozoa</taxon>
        <taxon>Arthropoda</taxon>
        <taxon>Hexapoda</taxon>
        <taxon>Insecta</taxon>
        <taxon>Pterygota</taxon>
        <taxon>Neoptera</taxon>
        <taxon>Endopterygota</taxon>
        <taxon>Lepidoptera</taxon>
        <taxon>Glossata</taxon>
        <taxon>Ditrysia</taxon>
        <taxon>Tineoidea</taxon>
        <taxon>Psychidae</taxon>
        <taxon>Oiketicinae</taxon>
        <taxon>Eumeta</taxon>
    </lineage>
</organism>
<name>A0A4C1V7R2_EUMVA</name>
<accession>A0A4C1V7R2</accession>
<evidence type="ECO:0000313" key="3">
    <source>
        <dbReference type="Proteomes" id="UP000299102"/>
    </source>
</evidence>
<feature type="region of interest" description="Disordered" evidence="1">
    <location>
        <begin position="192"/>
        <end position="212"/>
    </location>
</feature>
<dbReference type="Proteomes" id="UP000299102">
    <property type="component" value="Unassembled WGS sequence"/>
</dbReference>
<proteinExistence type="predicted"/>
<sequence>MESGRSRRPAAPGDVSAVILALPVVAFVIIKLFEGSPDGHRASDDVSESIAKTGGTILVGRGVAARSQPAKDRMHTKSGLSVMHNVVSPKGEQNIAGLAPNKRRARAAYTAALQGTKAVFTVTIPKPKDSLLSGVFRFEELPAKVKRGRRVGKKMVASFFGMTGYRSESAGQDNWLSIVVNARKIERSQRCRSGPAFRRDKSERCAPGSGERYPWERSLQLVTTADGRAPGPRAPPAPAGAPIAAVRTTRTSARSVDSLNIDHLIDRKLDQLNDLYSLERFERRDAAAAATATRRHFRRWRELVRKGVPRTTEIGIYSEITLRTEKPERGRLEWNGLHNPVQDRCRN</sequence>
<dbReference type="EMBL" id="BGZK01000289">
    <property type="protein sequence ID" value="GBP34516.1"/>
    <property type="molecule type" value="Genomic_DNA"/>
</dbReference>
<keyword evidence="3" id="KW-1185">Reference proteome</keyword>
<comment type="caution">
    <text evidence="2">The sequence shown here is derived from an EMBL/GenBank/DDBJ whole genome shotgun (WGS) entry which is preliminary data.</text>
</comment>
<gene>
    <name evidence="2" type="ORF">EVAR_29913_1</name>
</gene>
<reference evidence="2 3" key="1">
    <citation type="journal article" date="2019" name="Commun. Biol.">
        <title>The bagworm genome reveals a unique fibroin gene that provides high tensile strength.</title>
        <authorList>
            <person name="Kono N."/>
            <person name="Nakamura H."/>
            <person name="Ohtoshi R."/>
            <person name="Tomita M."/>
            <person name="Numata K."/>
            <person name="Arakawa K."/>
        </authorList>
    </citation>
    <scope>NUCLEOTIDE SEQUENCE [LARGE SCALE GENOMIC DNA]</scope>
</reference>